<dbReference type="AlphaFoldDB" id="A0AAP6JDF1"/>
<feature type="transmembrane region" description="Helical" evidence="5">
    <location>
        <begin position="70"/>
        <end position="90"/>
    </location>
</feature>
<feature type="transmembrane region" description="Helical" evidence="5">
    <location>
        <begin position="165"/>
        <end position="185"/>
    </location>
</feature>
<dbReference type="InterPro" id="IPR038770">
    <property type="entry name" value="Na+/solute_symporter_sf"/>
</dbReference>
<dbReference type="Gene3D" id="1.20.1530.20">
    <property type="match status" value="1"/>
</dbReference>
<comment type="subcellular location">
    <subcellularLocation>
        <location evidence="1">Membrane</location>
        <topology evidence="1">Multi-pass membrane protein</topology>
    </subcellularLocation>
</comment>
<evidence type="ECO:0000256" key="1">
    <source>
        <dbReference type="ARBA" id="ARBA00004141"/>
    </source>
</evidence>
<feature type="transmembrane region" description="Helical" evidence="5">
    <location>
        <begin position="39"/>
        <end position="58"/>
    </location>
</feature>
<comment type="caution">
    <text evidence="6">The sequence shown here is derived from an EMBL/GenBank/DDBJ whole genome shotgun (WGS) entry which is preliminary data.</text>
</comment>
<evidence type="ECO:0000256" key="4">
    <source>
        <dbReference type="ARBA" id="ARBA00023136"/>
    </source>
</evidence>
<dbReference type="EMBL" id="JAYGII010000001">
    <property type="protein sequence ID" value="MEA5444367.1"/>
    <property type="molecule type" value="Genomic_DNA"/>
</dbReference>
<dbReference type="PANTHER" id="PTHR10361">
    <property type="entry name" value="SODIUM-BILE ACID COTRANSPORTER"/>
    <property type="match status" value="1"/>
</dbReference>
<keyword evidence="2 5" id="KW-0812">Transmembrane</keyword>
<feature type="transmembrane region" description="Helical" evidence="5">
    <location>
        <begin position="135"/>
        <end position="153"/>
    </location>
</feature>
<feature type="transmembrane region" description="Helical" evidence="5">
    <location>
        <begin position="97"/>
        <end position="115"/>
    </location>
</feature>
<reference evidence="6 7" key="1">
    <citation type="submission" date="2023-12" db="EMBL/GenBank/DDBJ databases">
        <title>Whole-genome sequencing of halo(alkali)philic microorganisms from hypersaline lakes.</title>
        <authorList>
            <person name="Sorokin D.Y."/>
            <person name="Merkel A.Y."/>
            <person name="Messina E."/>
            <person name="Yakimov M."/>
        </authorList>
    </citation>
    <scope>NUCLEOTIDE SEQUENCE [LARGE SCALE GENOMIC DNA]</scope>
    <source>
        <strain evidence="6 7">AB-CW1</strain>
    </source>
</reference>
<keyword evidence="3 5" id="KW-1133">Transmembrane helix</keyword>
<organism evidence="6 7">
    <name type="scientific">Natronospira elongata</name>
    <dbReference type="NCBI Taxonomy" id="3110268"/>
    <lineage>
        <taxon>Bacteria</taxon>
        <taxon>Pseudomonadati</taxon>
        <taxon>Pseudomonadota</taxon>
        <taxon>Gammaproteobacteria</taxon>
        <taxon>Natronospirales</taxon>
        <taxon>Natronospiraceae</taxon>
        <taxon>Natronospira</taxon>
    </lineage>
</organism>
<dbReference type="InterPro" id="IPR004710">
    <property type="entry name" value="Bilac:Na_transpt"/>
</dbReference>
<dbReference type="InterPro" id="IPR002657">
    <property type="entry name" value="BilAc:Na_symport/Acr3"/>
</dbReference>
<keyword evidence="7" id="KW-1185">Reference proteome</keyword>
<evidence type="ECO:0000256" key="5">
    <source>
        <dbReference type="SAM" id="Phobius"/>
    </source>
</evidence>
<sequence>MLTPLEEQLLAIMMIVIMLGMGASLTFKDFRIALRHPQAIGIGFASQYLFMPLIAYILAQVFNLSGPQTIGLILMGCVPGGTTSNIFAYFSKSMLSLSILMTICSTIAAFIMVPLVMELYTRGVEDALRIPPENIASILFVLLIPTVIGMWARKKNANFGAVTELIGGLLGVVVILFLLVTWIPRNWQLLMETGPEVYGSAIFLGLCGFLIGYWFSRGFRMNKQKARTVSLETGIQNGPLAILIVVLTFDGAIQQEIMLIPVMYSLFIVINSTIITFFYRARSKREEIARDQAKVEPAKS</sequence>
<evidence type="ECO:0000313" key="6">
    <source>
        <dbReference type="EMBL" id="MEA5444367.1"/>
    </source>
</evidence>
<keyword evidence="4 5" id="KW-0472">Membrane</keyword>
<dbReference type="Proteomes" id="UP001302316">
    <property type="component" value="Unassembled WGS sequence"/>
</dbReference>
<evidence type="ECO:0000256" key="3">
    <source>
        <dbReference type="ARBA" id="ARBA00022989"/>
    </source>
</evidence>
<feature type="transmembrane region" description="Helical" evidence="5">
    <location>
        <begin position="235"/>
        <end position="253"/>
    </location>
</feature>
<dbReference type="RefSeq" id="WP_346049480.1">
    <property type="nucleotide sequence ID" value="NZ_JAYGII010000001.1"/>
</dbReference>
<dbReference type="GO" id="GO:0016020">
    <property type="term" value="C:membrane"/>
    <property type="evidence" value="ECO:0007669"/>
    <property type="project" value="UniProtKB-SubCell"/>
</dbReference>
<protein>
    <submittedName>
        <fullName evidence="6">Bile acid:sodium symporter</fullName>
    </submittedName>
</protein>
<feature type="transmembrane region" description="Helical" evidence="5">
    <location>
        <begin position="197"/>
        <end position="215"/>
    </location>
</feature>
<accession>A0AAP6JDF1</accession>
<feature type="transmembrane region" description="Helical" evidence="5">
    <location>
        <begin position="6"/>
        <end position="27"/>
    </location>
</feature>
<name>A0AAP6JDF1_9GAMM</name>
<dbReference type="PANTHER" id="PTHR10361:SF28">
    <property type="entry name" value="P3 PROTEIN-RELATED"/>
    <property type="match status" value="1"/>
</dbReference>
<feature type="transmembrane region" description="Helical" evidence="5">
    <location>
        <begin position="259"/>
        <end position="279"/>
    </location>
</feature>
<gene>
    <name evidence="6" type="ORF">VCB98_00860</name>
</gene>
<dbReference type="Pfam" id="PF01758">
    <property type="entry name" value="SBF"/>
    <property type="match status" value="1"/>
</dbReference>
<evidence type="ECO:0000256" key="2">
    <source>
        <dbReference type="ARBA" id="ARBA00022692"/>
    </source>
</evidence>
<evidence type="ECO:0000313" key="7">
    <source>
        <dbReference type="Proteomes" id="UP001302316"/>
    </source>
</evidence>
<proteinExistence type="predicted"/>